<keyword evidence="9" id="KW-1185">Reference proteome</keyword>
<evidence type="ECO:0000256" key="1">
    <source>
        <dbReference type="ARBA" id="ARBA00005641"/>
    </source>
</evidence>
<dbReference type="GO" id="GO:0005737">
    <property type="term" value="C:cytoplasm"/>
    <property type="evidence" value="ECO:0007669"/>
    <property type="project" value="UniProtKB-ARBA"/>
</dbReference>
<gene>
    <name evidence="8" type="ORF">B0A48_13582</name>
</gene>
<evidence type="ECO:0000313" key="9">
    <source>
        <dbReference type="Proteomes" id="UP000192596"/>
    </source>
</evidence>
<keyword evidence="4" id="KW-0961">Cell wall biogenesis/degradation</keyword>
<dbReference type="FunFam" id="3.20.20.80:FF:000100">
    <property type="entry name" value="Glycoside hydrolase superfamily"/>
    <property type="match status" value="1"/>
</dbReference>
<dbReference type="InterPro" id="IPR001547">
    <property type="entry name" value="Glyco_hydro_5"/>
</dbReference>
<dbReference type="Proteomes" id="UP000192596">
    <property type="component" value="Unassembled WGS sequence"/>
</dbReference>
<dbReference type="GO" id="GO:0046557">
    <property type="term" value="F:glucan endo-1,6-beta-glucosidase activity"/>
    <property type="evidence" value="ECO:0007669"/>
    <property type="project" value="TreeGrafter"/>
</dbReference>
<dbReference type="Gene3D" id="3.20.20.80">
    <property type="entry name" value="Glycosidases"/>
    <property type="match status" value="1"/>
</dbReference>
<dbReference type="InterPro" id="IPR050386">
    <property type="entry name" value="Glycosyl_hydrolase_5"/>
</dbReference>
<keyword evidence="3 5" id="KW-0326">Glycosidase</keyword>
<dbReference type="InterPro" id="IPR017853">
    <property type="entry name" value="GH"/>
</dbReference>
<dbReference type="FunCoup" id="A0A1V8SP07">
    <property type="interactions" value="81"/>
</dbReference>
<accession>A0A1V8SP07</accession>
<evidence type="ECO:0000256" key="3">
    <source>
        <dbReference type="ARBA" id="ARBA00023295"/>
    </source>
</evidence>
<evidence type="ECO:0000256" key="2">
    <source>
        <dbReference type="ARBA" id="ARBA00022801"/>
    </source>
</evidence>
<dbReference type="PANTHER" id="PTHR31297">
    <property type="entry name" value="GLUCAN ENDO-1,6-BETA-GLUCOSIDASE B"/>
    <property type="match status" value="1"/>
</dbReference>
<dbReference type="InParanoid" id="A0A1V8SP07"/>
<feature type="compositionally biased region" description="Polar residues" evidence="6">
    <location>
        <begin position="26"/>
        <end position="41"/>
    </location>
</feature>
<evidence type="ECO:0000313" key="8">
    <source>
        <dbReference type="EMBL" id="OQO00895.1"/>
    </source>
</evidence>
<organism evidence="8 9">
    <name type="scientific">Cryoendolithus antarcticus</name>
    <dbReference type="NCBI Taxonomy" id="1507870"/>
    <lineage>
        <taxon>Eukaryota</taxon>
        <taxon>Fungi</taxon>
        <taxon>Dikarya</taxon>
        <taxon>Ascomycota</taxon>
        <taxon>Pezizomycotina</taxon>
        <taxon>Dothideomycetes</taxon>
        <taxon>Dothideomycetidae</taxon>
        <taxon>Cladosporiales</taxon>
        <taxon>Cladosporiaceae</taxon>
        <taxon>Cryoendolithus</taxon>
    </lineage>
</organism>
<dbReference type="Pfam" id="PF00150">
    <property type="entry name" value="Cellulase"/>
    <property type="match status" value="1"/>
</dbReference>
<protein>
    <recommendedName>
        <fullName evidence="7">Glycoside hydrolase family 5 domain-containing protein</fullName>
    </recommendedName>
</protein>
<name>A0A1V8SP07_9PEZI</name>
<feature type="compositionally biased region" description="Low complexity" evidence="6">
    <location>
        <begin position="12"/>
        <end position="25"/>
    </location>
</feature>
<comment type="caution">
    <text evidence="8">The sequence shown here is derived from an EMBL/GenBank/DDBJ whole genome shotgun (WGS) entry which is preliminary data.</text>
</comment>
<comment type="similarity">
    <text evidence="1 5">Belongs to the glycosyl hydrolase 5 (cellulase A) family.</text>
</comment>
<dbReference type="SUPFAM" id="SSF51445">
    <property type="entry name" value="(Trans)glycosidases"/>
    <property type="match status" value="1"/>
</dbReference>
<dbReference type="GO" id="GO:0071555">
    <property type="term" value="P:cell wall organization"/>
    <property type="evidence" value="ECO:0007669"/>
    <property type="project" value="UniProtKB-KW"/>
</dbReference>
<dbReference type="EMBL" id="NAJO01000033">
    <property type="protein sequence ID" value="OQO00895.1"/>
    <property type="molecule type" value="Genomic_DNA"/>
</dbReference>
<sequence length="529" mass="59448">MKKFLNKAKDFGQQQVQQRQGNNQQPMASQPDGQNRIQPPTKQDVDRYRYHHGTNIGTLFILEKWLTGSMFPDNANGSAELAAAQGWVKKEGLDNARQRFEKHWREYVSDADMDWLRDVAKCTSVRLPIGWFTLGSEWCKGTAFKNVAGVYQNAWPAVKDLVARLNQRGIATLIDLHGLPGGANAQEHSGTNSGKTEFWSSSSDRDIATHALCHIATEARNMDGVLGLQLVNESEANAKGMYDWYTRVINEISRVDSTLPLYISDAWDFSQCINWTLSHNNATAQTNPIVIDTHLYWAFSDADKAKTPQQITGEASNSLKALDNKDGSVLDRGAVQAIVGEYSCVLTEDSWAKSAGTPKDQLVHGFGNAESSRFQSRAGGSFFWTYRMDWMEGGEWGFKQMIKAGAITPPIGLTLSVQDVQSRISHAQQGQQSARSQAISQHCQYWDNNHPGQYEHWRFEQGWDVGFSDAMVFFRMRSQRNLNGGDRIGMLELWVLKRVRESGMGGKFVWEFEQGVRKGVADWYQLAGI</sequence>
<evidence type="ECO:0000256" key="5">
    <source>
        <dbReference type="RuleBase" id="RU361153"/>
    </source>
</evidence>
<proteinExistence type="inferred from homology"/>
<reference evidence="9" key="1">
    <citation type="submission" date="2017-03" db="EMBL/GenBank/DDBJ databases">
        <title>Genomes of endolithic fungi from Antarctica.</title>
        <authorList>
            <person name="Coleine C."/>
            <person name="Masonjones S."/>
            <person name="Stajich J.E."/>
        </authorList>
    </citation>
    <scope>NUCLEOTIDE SEQUENCE [LARGE SCALE GENOMIC DNA]</scope>
    <source>
        <strain evidence="9">CCFEE 5527</strain>
    </source>
</reference>
<dbReference type="GO" id="GO:0009251">
    <property type="term" value="P:glucan catabolic process"/>
    <property type="evidence" value="ECO:0007669"/>
    <property type="project" value="TreeGrafter"/>
</dbReference>
<keyword evidence="2 5" id="KW-0378">Hydrolase</keyword>
<feature type="region of interest" description="Disordered" evidence="6">
    <location>
        <begin position="1"/>
        <end position="48"/>
    </location>
</feature>
<dbReference type="AlphaFoldDB" id="A0A1V8SP07"/>
<dbReference type="GO" id="GO:0005576">
    <property type="term" value="C:extracellular region"/>
    <property type="evidence" value="ECO:0007669"/>
    <property type="project" value="TreeGrafter"/>
</dbReference>
<dbReference type="STRING" id="1507870.A0A1V8SP07"/>
<feature type="domain" description="Glycoside hydrolase family 5" evidence="7">
    <location>
        <begin position="98"/>
        <end position="347"/>
    </location>
</feature>
<evidence type="ECO:0000256" key="6">
    <source>
        <dbReference type="SAM" id="MobiDB-lite"/>
    </source>
</evidence>
<dbReference type="PANTHER" id="PTHR31297:SF43">
    <property type="entry name" value="GLUCAN 1,3-BETA-GLUCOSIDASE 3"/>
    <property type="match status" value="1"/>
</dbReference>
<evidence type="ECO:0000259" key="7">
    <source>
        <dbReference type="Pfam" id="PF00150"/>
    </source>
</evidence>
<evidence type="ECO:0000256" key="4">
    <source>
        <dbReference type="ARBA" id="ARBA00023316"/>
    </source>
</evidence>
<dbReference type="GO" id="GO:0009986">
    <property type="term" value="C:cell surface"/>
    <property type="evidence" value="ECO:0007669"/>
    <property type="project" value="TreeGrafter"/>
</dbReference>
<dbReference type="OrthoDB" id="1887033at2759"/>